<evidence type="ECO:0000256" key="1">
    <source>
        <dbReference type="ARBA" id="ARBA00022714"/>
    </source>
</evidence>
<feature type="domain" description="Rieske" evidence="5">
    <location>
        <begin position="16"/>
        <end position="110"/>
    </location>
</feature>
<dbReference type="Proteomes" id="UP001302652">
    <property type="component" value="Chromosome 3"/>
</dbReference>
<dbReference type="CDD" id="cd03467">
    <property type="entry name" value="Rieske"/>
    <property type="match status" value="1"/>
</dbReference>
<keyword evidence="1" id="KW-0001">2Fe-2S</keyword>
<dbReference type="Pfam" id="PF00355">
    <property type="entry name" value="Rieske"/>
    <property type="match status" value="1"/>
</dbReference>
<proteinExistence type="predicted"/>
<keyword evidence="4" id="KW-0411">Iron-sulfur</keyword>
<dbReference type="SUPFAM" id="SSF48264">
    <property type="entry name" value="Cytochrome P450"/>
    <property type="match status" value="1"/>
</dbReference>
<evidence type="ECO:0000256" key="3">
    <source>
        <dbReference type="ARBA" id="ARBA00023004"/>
    </source>
</evidence>
<protein>
    <submittedName>
        <fullName evidence="6">Rieske (2Fe-2S) protein</fullName>
    </submittedName>
</protein>
<dbReference type="EMBL" id="CP136511">
    <property type="protein sequence ID" value="WOD13696.1"/>
    <property type="molecule type" value="Genomic_DNA"/>
</dbReference>
<dbReference type="InterPro" id="IPR017941">
    <property type="entry name" value="Rieske_2Fe-2S"/>
</dbReference>
<dbReference type="RefSeq" id="WP_317015319.1">
    <property type="nucleotide sequence ID" value="NZ_CP136511.1"/>
</dbReference>
<accession>A0ABZ0E918</accession>
<sequence length="181" mass="19801">MNAGLQAAQSGSRDMVVIARTQDLEDGNVKAANLDGIDLGVVLHANGICVFQGRCPHQGTLLSEGTLKDGLLTCRAHGWQFACSSGYRQGQSTSDLKKFEAIAEESEVKVDRSEVLEWNAQRSSQDKSVRQTRVSPARTVEQLPGPKGFPFLGNTLQYKPGRLHLVLEQWCREFGPCTRSG</sequence>
<dbReference type="InterPro" id="IPR036396">
    <property type="entry name" value="Cyt_P450_sf"/>
</dbReference>
<keyword evidence="3" id="KW-0408">Iron</keyword>
<name>A0ABZ0E918_9BURK</name>
<evidence type="ECO:0000313" key="7">
    <source>
        <dbReference type="Proteomes" id="UP001302652"/>
    </source>
</evidence>
<dbReference type="Gene3D" id="1.10.630.10">
    <property type="entry name" value="Cytochrome P450"/>
    <property type="match status" value="1"/>
</dbReference>
<dbReference type="Gene3D" id="2.102.10.10">
    <property type="entry name" value="Rieske [2Fe-2S] iron-sulphur domain"/>
    <property type="match status" value="1"/>
</dbReference>
<evidence type="ECO:0000256" key="4">
    <source>
        <dbReference type="ARBA" id="ARBA00023014"/>
    </source>
</evidence>
<dbReference type="SUPFAM" id="SSF50022">
    <property type="entry name" value="ISP domain"/>
    <property type="match status" value="1"/>
</dbReference>
<gene>
    <name evidence="6" type="ORF">RW095_06885</name>
</gene>
<keyword evidence="7" id="KW-1185">Reference proteome</keyword>
<dbReference type="InterPro" id="IPR036922">
    <property type="entry name" value="Rieske_2Fe-2S_sf"/>
</dbReference>
<organism evidence="6 7">
    <name type="scientific">Paraburkholderia kirstenboschensis</name>
    <dbReference type="NCBI Taxonomy" id="1245436"/>
    <lineage>
        <taxon>Bacteria</taxon>
        <taxon>Pseudomonadati</taxon>
        <taxon>Pseudomonadota</taxon>
        <taxon>Betaproteobacteria</taxon>
        <taxon>Burkholderiales</taxon>
        <taxon>Burkholderiaceae</taxon>
        <taxon>Paraburkholderia</taxon>
    </lineage>
</organism>
<keyword evidence="2" id="KW-0479">Metal-binding</keyword>
<evidence type="ECO:0000259" key="5">
    <source>
        <dbReference type="PROSITE" id="PS51296"/>
    </source>
</evidence>
<dbReference type="PROSITE" id="PS51296">
    <property type="entry name" value="RIESKE"/>
    <property type="match status" value="1"/>
</dbReference>
<evidence type="ECO:0000256" key="2">
    <source>
        <dbReference type="ARBA" id="ARBA00022723"/>
    </source>
</evidence>
<reference evidence="6 7" key="1">
    <citation type="submission" date="2023-10" db="EMBL/GenBank/DDBJ databases">
        <title>Surface-active antibiotics is a multifunctional adaptation for post-fire microbes.</title>
        <authorList>
            <person name="Liu M.D."/>
            <person name="Du Y."/>
            <person name="Koupaei S.K."/>
            <person name="Kim N.R."/>
            <person name="Zhang W."/>
            <person name="Traxler M.F."/>
        </authorList>
    </citation>
    <scope>NUCLEOTIDE SEQUENCE [LARGE SCALE GENOMIC DNA]</scope>
    <source>
        <strain evidence="6 7">F3</strain>
    </source>
</reference>
<evidence type="ECO:0000313" key="6">
    <source>
        <dbReference type="EMBL" id="WOD13696.1"/>
    </source>
</evidence>